<comment type="caution">
    <text evidence="1">The sequence shown here is derived from an EMBL/GenBank/DDBJ whole genome shotgun (WGS) entry which is preliminary data.</text>
</comment>
<sequence>MVSWIEILALPVLAHVVCVLIYIYTSKSFSNFGFINVSKLQLPHEQIKFYKKNPSDSKGNNELKTFTINDIIQSKIPGFRNNALSLFNPFLSVGGGHMHTMFAGVRKFKFSYKLNFKRMIIRLEDNGSAALDFLCTKDDLYKKLSEDDSIEIPESQISNLPSNMRYFSKNEIKEFNKKDESVTKPIVILLHGLSGSSSEAYVRCISKILFERYDFDCVVLNSRGCGLTQLTTPSLFCALWTHDLRHVVDLIKKTYPNRPIYAMGFSLGGDILANFVGQEGEKCKLNAVAIVGAPWDLCDY</sequence>
<keyword evidence="2" id="KW-1185">Reference proteome</keyword>
<organism evidence="1 2">
    <name type="scientific">Candida boidinii</name>
    <name type="common">Yeast</name>
    <dbReference type="NCBI Taxonomy" id="5477"/>
    <lineage>
        <taxon>Eukaryota</taxon>
        <taxon>Fungi</taxon>
        <taxon>Dikarya</taxon>
        <taxon>Ascomycota</taxon>
        <taxon>Saccharomycotina</taxon>
        <taxon>Pichiomycetes</taxon>
        <taxon>Pichiales</taxon>
        <taxon>Pichiaceae</taxon>
        <taxon>Ogataea</taxon>
        <taxon>Ogataea/Candida clade</taxon>
    </lineage>
</organism>
<reference evidence="1" key="1">
    <citation type="submission" date="2023-04" db="EMBL/GenBank/DDBJ databases">
        <title>Candida boidinii NBRC 1967.</title>
        <authorList>
            <person name="Ichikawa N."/>
            <person name="Sato H."/>
            <person name="Tonouchi N."/>
        </authorList>
    </citation>
    <scope>NUCLEOTIDE SEQUENCE</scope>
    <source>
        <strain evidence="1">NBRC 1967</strain>
    </source>
</reference>
<protein>
    <submittedName>
        <fullName evidence="1">Unnamed protein product</fullName>
    </submittedName>
</protein>
<name>A0ACB5U2P0_CANBO</name>
<gene>
    <name evidence="1" type="ORF">Cboi01_000554200</name>
</gene>
<evidence type="ECO:0000313" key="1">
    <source>
        <dbReference type="EMBL" id="GMF00381.1"/>
    </source>
</evidence>
<evidence type="ECO:0000313" key="2">
    <source>
        <dbReference type="Proteomes" id="UP001165101"/>
    </source>
</evidence>
<accession>A0ACB5U2P0</accession>
<proteinExistence type="predicted"/>
<dbReference type="Proteomes" id="UP001165101">
    <property type="component" value="Unassembled WGS sequence"/>
</dbReference>
<dbReference type="EMBL" id="BSXV01004383">
    <property type="protein sequence ID" value="GMF00381.1"/>
    <property type="molecule type" value="Genomic_DNA"/>
</dbReference>